<keyword evidence="5" id="KW-1185">Reference proteome</keyword>
<dbReference type="RefSeq" id="WP_161034176.1">
    <property type="nucleotide sequence ID" value="NZ_WWCL01000001.1"/>
</dbReference>
<dbReference type="InterPro" id="IPR025511">
    <property type="entry name" value="DUF4398"/>
</dbReference>
<sequence>MKQSGNHDAYRMAPVLALLLGALAGCASQKTPATADVAVSRAAVDAAANAGAAEVAPAEMQSARDKLMRANQALTARDYQAAADWANQAEADARLAQSKANSAKAAQAAEEVQRSIQALRDELSRSSAPVTR</sequence>
<dbReference type="AlphaFoldDB" id="A0A845HU33"/>
<feature type="region of interest" description="Disordered" evidence="1">
    <location>
        <begin position="91"/>
        <end position="111"/>
    </location>
</feature>
<dbReference type="Gene3D" id="1.20.1270.390">
    <property type="match status" value="1"/>
</dbReference>
<gene>
    <name evidence="4" type="ORF">GTP23_05415</name>
</gene>
<organism evidence="4 5">
    <name type="scientific">Duganella fentianensis</name>
    <dbReference type="NCBI Taxonomy" id="2692177"/>
    <lineage>
        <taxon>Bacteria</taxon>
        <taxon>Pseudomonadati</taxon>
        <taxon>Pseudomonadota</taxon>
        <taxon>Betaproteobacteria</taxon>
        <taxon>Burkholderiales</taxon>
        <taxon>Oxalobacteraceae</taxon>
        <taxon>Telluria group</taxon>
        <taxon>Duganella</taxon>
    </lineage>
</organism>
<protein>
    <submittedName>
        <fullName evidence="4">DUF4398 domain-containing protein</fullName>
    </submittedName>
</protein>
<feature type="chain" id="PRO_5032855379" evidence="2">
    <location>
        <begin position="28"/>
        <end position="132"/>
    </location>
</feature>
<keyword evidence="2" id="KW-0732">Signal</keyword>
<name>A0A845HU33_9BURK</name>
<evidence type="ECO:0000313" key="4">
    <source>
        <dbReference type="EMBL" id="MYN44513.1"/>
    </source>
</evidence>
<accession>A0A845HU33</accession>
<dbReference type="PROSITE" id="PS51257">
    <property type="entry name" value="PROKAR_LIPOPROTEIN"/>
    <property type="match status" value="1"/>
</dbReference>
<evidence type="ECO:0000256" key="1">
    <source>
        <dbReference type="SAM" id="MobiDB-lite"/>
    </source>
</evidence>
<dbReference type="Pfam" id="PF14346">
    <property type="entry name" value="DUF4398"/>
    <property type="match status" value="1"/>
</dbReference>
<proteinExistence type="predicted"/>
<evidence type="ECO:0000313" key="5">
    <source>
        <dbReference type="Proteomes" id="UP000444316"/>
    </source>
</evidence>
<dbReference type="EMBL" id="WWCL01000001">
    <property type="protein sequence ID" value="MYN44513.1"/>
    <property type="molecule type" value="Genomic_DNA"/>
</dbReference>
<feature type="domain" description="DUF4398" evidence="3">
    <location>
        <begin position="36"/>
        <end position="111"/>
    </location>
</feature>
<feature type="compositionally biased region" description="Low complexity" evidence="1">
    <location>
        <begin position="91"/>
        <end position="109"/>
    </location>
</feature>
<evidence type="ECO:0000256" key="2">
    <source>
        <dbReference type="SAM" id="SignalP"/>
    </source>
</evidence>
<dbReference type="Proteomes" id="UP000444316">
    <property type="component" value="Unassembled WGS sequence"/>
</dbReference>
<comment type="caution">
    <text evidence="4">The sequence shown here is derived from an EMBL/GenBank/DDBJ whole genome shotgun (WGS) entry which is preliminary data.</text>
</comment>
<reference evidence="4" key="1">
    <citation type="submission" date="2019-12" db="EMBL/GenBank/DDBJ databases">
        <title>Novel species isolated from a subtropical stream in China.</title>
        <authorList>
            <person name="Lu H."/>
        </authorList>
    </citation>
    <scope>NUCLEOTIDE SEQUENCE [LARGE SCALE GENOMIC DNA]</scope>
    <source>
        <strain evidence="4">FT93W</strain>
    </source>
</reference>
<feature type="signal peptide" evidence="2">
    <location>
        <begin position="1"/>
        <end position="27"/>
    </location>
</feature>
<evidence type="ECO:0000259" key="3">
    <source>
        <dbReference type="Pfam" id="PF14346"/>
    </source>
</evidence>